<reference evidence="1" key="2">
    <citation type="journal article" date="2015" name="Fish Shellfish Immunol.">
        <title>Early steps in the European eel (Anguilla anguilla)-Vibrio vulnificus interaction in the gills: Role of the RtxA13 toxin.</title>
        <authorList>
            <person name="Callol A."/>
            <person name="Pajuelo D."/>
            <person name="Ebbesson L."/>
            <person name="Teles M."/>
            <person name="MacKenzie S."/>
            <person name="Amaro C."/>
        </authorList>
    </citation>
    <scope>NUCLEOTIDE SEQUENCE</scope>
</reference>
<protein>
    <submittedName>
        <fullName evidence="1">Uncharacterized protein</fullName>
    </submittedName>
</protein>
<evidence type="ECO:0000313" key="1">
    <source>
        <dbReference type="EMBL" id="JAH28252.1"/>
    </source>
</evidence>
<dbReference type="EMBL" id="GBXM01080325">
    <property type="protein sequence ID" value="JAH28252.1"/>
    <property type="molecule type" value="Transcribed_RNA"/>
</dbReference>
<name>A0A0E9RHK1_ANGAN</name>
<accession>A0A0E9RHK1</accession>
<organism evidence="1">
    <name type="scientific">Anguilla anguilla</name>
    <name type="common">European freshwater eel</name>
    <name type="synonym">Muraena anguilla</name>
    <dbReference type="NCBI Taxonomy" id="7936"/>
    <lineage>
        <taxon>Eukaryota</taxon>
        <taxon>Metazoa</taxon>
        <taxon>Chordata</taxon>
        <taxon>Craniata</taxon>
        <taxon>Vertebrata</taxon>
        <taxon>Euteleostomi</taxon>
        <taxon>Actinopterygii</taxon>
        <taxon>Neopterygii</taxon>
        <taxon>Teleostei</taxon>
        <taxon>Anguilliformes</taxon>
        <taxon>Anguillidae</taxon>
        <taxon>Anguilla</taxon>
    </lineage>
</organism>
<proteinExistence type="predicted"/>
<sequence length="30" mass="3499">MHTQSMLRRIISTALKLSFKPLHFSSLLNQ</sequence>
<reference evidence="1" key="1">
    <citation type="submission" date="2014-11" db="EMBL/GenBank/DDBJ databases">
        <authorList>
            <person name="Amaro Gonzalez C."/>
        </authorList>
    </citation>
    <scope>NUCLEOTIDE SEQUENCE</scope>
</reference>
<dbReference type="AlphaFoldDB" id="A0A0E9RHK1"/>